<dbReference type="PROSITE" id="PS00626">
    <property type="entry name" value="RCC1_2"/>
    <property type="match status" value="1"/>
</dbReference>
<dbReference type="Gene3D" id="2.130.10.30">
    <property type="entry name" value="Regulator of chromosome condensation 1/beta-lactamase-inhibitor protein II"/>
    <property type="match status" value="2"/>
</dbReference>
<reference evidence="8 9" key="1">
    <citation type="submission" date="2024-05" db="EMBL/GenBank/DDBJ databases">
        <title>A draft genome resource for the thread blight pathogen Marasmius tenuissimus strain MS-2.</title>
        <authorList>
            <person name="Yulfo-Soto G.E."/>
            <person name="Baruah I.K."/>
            <person name="Amoako-Attah I."/>
            <person name="Bukari Y."/>
            <person name="Meinhardt L.W."/>
            <person name="Bailey B.A."/>
            <person name="Cohen S.P."/>
        </authorList>
    </citation>
    <scope>NUCLEOTIDE SEQUENCE [LARGE SCALE GENOMIC DNA]</scope>
    <source>
        <strain evidence="8 9">MS-2</strain>
    </source>
</reference>
<dbReference type="SUPFAM" id="SSF57903">
    <property type="entry name" value="FYVE/PHD zinc finger"/>
    <property type="match status" value="1"/>
</dbReference>
<evidence type="ECO:0000259" key="7">
    <source>
        <dbReference type="PROSITE" id="PS50016"/>
    </source>
</evidence>
<dbReference type="PROSITE" id="PS50016">
    <property type="entry name" value="ZF_PHD_2"/>
    <property type="match status" value="1"/>
</dbReference>
<dbReference type="InterPro" id="IPR019787">
    <property type="entry name" value="Znf_PHD-finger"/>
</dbReference>
<evidence type="ECO:0000256" key="6">
    <source>
        <dbReference type="SAM" id="MobiDB-lite"/>
    </source>
</evidence>
<dbReference type="Pfam" id="PF00415">
    <property type="entry name" value="RCC1"/>
    <property type="match status" value="1"/>
</dbReference>
<feature type="compositionally biased region" description="Basic and acidic residues" evidence="6">
    <location>
        <begin position="329"/>
        <end position="339"/>
    </location>
</feature>
<protein>
    <recommendedName>
        <fullName evidence="7">PHD-type domain-containing protein</fullName>
    </recommendedName>
</protein>
<keyword evidence="2 4" id="KW-0863">Zinc-finger</keyword>
<evidence type="ECO:0000313" key="8">
    <source>
        <dbReference type="EMBL" id="KAL0061730.1"/>
    </source>
</evidence>
<dbReference type="Pfam" id="PF00628">
    <property type="entry name" value="PHD"/>
    <property type="match status" value="1"/>
</dbReference>
<dbReference type="InterPro" id="IPR009091">
    <property type="entry name" value="RCC1/BLIP-II"/>
</dbReference>
<evidence type="ECO:0000256" key="5">
    <source>
        <dbReference type="PROSITE-ProRule" id="PRU00235"/>
    </source>
</evidence>
<comment type="caution">
    <text evidence="8">The sequence shown here is derived from an EMBL/GenBank/DDBJ whole genome shotgun (WGS) entry which is preliminary data.</text>
</comment>
<evidence type="ECO:0000256" key="3">
    <source>
        <dbReference type="ARBA" id="ARBA00022833"/>
    </source>
</evidence>
<keyword evidence="3" id="KW-0862">Zinc</keyword>
<accession>A0ABR2ZKH3</accession>
<feature type="repeat" description="RCC1" evidence="5">
    <location>
        <begin position="270"/>
        <end position="324"/>
    </location>
</feature>
<proteinExistence type="predicted"/>
<feature type="region of interest" description="Disordered" evidence="6">
    <location>
        <begin position="417"/>
        <end position="457"/>
    </location>
</feature>
<organism evidence="8 9">
    <name type="scientific">Marasmius tenuissimus</name>
    <dbReference type="NCBI Taxonomy" id="585030"/>
    <lineage>
        <taxon>Eukaryota</taxon>
        <taxon>Fungi</taxon>
        <taxon>Dikarya</taxon>
        <taxon>Basidiomycota</taxon>
        <taxon>Agaricomycotina</taxon>
        <taxon>Agaricomycetes</taxon>
        <taxon>Agaricomycetidae</taxon>
        <taxon>Agaricales</taxon>
        <taxon>Marasmiineae</taxon>
        <taxon>Marasmiaceae</taxon>
        <taxon>Marasmius</taxon>
    </lineage>
</organism>
<evidence type="ECO:0000313" key="9">
    <source>
        <dbReference type="Proteomes" id="UP001437256"/>
    </source>
</evidence>
<sequence length="457" mass="48894">MGRNHTLLVDSEGTVWATGANSLGQCGVGHVSAQVGSFKQVQGLTYEGEKEKAVMASCGVTFSIVLCESGRVYSFGSAEAGQLGHGSTGERIITGNKTAFDVEERATLIRTLLPVRVTSIACGNQHTIALTSEGLIYVWGYAGYCRLGLANQVDQLRPKLVEQFLDEGQKKKDDKEGSASEPPVRTGTARFIAAGQSTSAVVDKGGIFYLAGKWKQTGEGSSGSPYTTFRFLADIMACKVLWASLGGVTHWISTPADSDLDPVANPNAPRMVVAWGQNPVNSELGLGPDEPKSCTKPTRHERLEGLYINGIAAGAYTTLFLVNPSSSAELHRTKEKKDGEDDDDDKYTNLPRWPDELVDTTDSCVKCKKDSGDPLECDKCANPYHLQCLSPPLENVPEGEWFCPQCAKDPTGPIRGFKAPKYQSNWNGEEDEGAGGGKKRKFGGGAGADGGKKKKSG</sequence>
<keyword evidence="9" id="KW-1185">Reference proteome</keyword>
<dbReference type="SMART" id="SM00249">
    <property type="entry name" value="PHD"/>
    <property type="match status" value="1"/>
</dbReference>
<dbReference type="Gene3D" id="3.30.40.10">
    <property type="entry name" value="Zinc/RING finger domain, C3HC4 (zinc finger)"/>
    <property type="match status" value="1"/>
</dbReference>
<dbReference type="PROSITE" id="PS01359">
    <property type="entry name" value="ZF_PHD_1"/>
    <property type="match status" value="1"/>
</dbReference>
<dbReference type="InterPro" id="IPR001965">
    <property type="entry name" value="Znf_PHD"/>
</dbReference>
<evidence type="ECO:0000256" key="1">
    <source>
        <dbReference type="ARBA" id="ARBA00022723"/>
    </source>
</evidence>
<dbReference type="PROSITE" id="PS50012">
    <property type="entry name" value="RCC1_3"/>
    <property type="match status" value="2"/>
</dbReference>
<dbReference type="Proteomes" id="UP001437256">
    <property type="component" value="Unassembled WGS sequence"/>
</dbReference>
<dbReference type="EMBL" id="JBBXMP010000124">
    <property type="protein sequence ID" value="KAL0061730.1"/>
    <property type="molecule type" value="Genomic_DNA"/>
</dbReference>
<feature type="domain" description="PHD-type" evidence="7">
    <location>
        <begin position="361"/>
        <end position="409"/>
    </location>
</feature>
<gene>
    <name evidence="8" type="ORF">AAF712_011401</name>
</gene>
<dbReference type="InterPro" id="IPR011011">
    <property type="entry name" value="Znf_FYVE_PHD"/>
</dbReference>
<name>A0ABR2ZKH3_9AGAR</name>
<keyword evidence="1" id="KW-0479">Metal-binding</keyword>
<feature type="repeat" description="RCC1" evidence="5">
    <location>
        <begin position="70"/>
        <end position="133"/>
    </location>
</feature>
<dbReference type="InterPro" id="IPR000408">
    <property type="entry name" value="Reg_chr_condens"/>
</dbReference>
<evidence type="ECO:0000256" key="4">
    <source>
        <dbReference type="PROSITE-ProRule" id="PRU00146"/>
    </source>
</evidence>
<dbReference type="PANTHER" id="PTHR46207:SF1">
    <property type="entry name" value="PROTEIN RCC2"/>
    <property type="match status" value="1"/>
</dbReference>
<evidence type="ECO:0000256" key="2">
    <source>
        <dbReference type="ARBA" id="ARBA00022771"/>
    </source>
</evidence>
<dbReference type="InterPro" id="IPR019786">
    <property type="entry name" value="Zinc_finger_PHD-type_CS"/>
</dbReference>
<dbReference type="InterPro" id="IPR028641">
    <property type="entry name" value="RCC2"/>
</dbReference>
<dbReference type="Pfam" id="PF13540">
    <property type="entry name" value="RCC1_2"/>
    <property type="match status" value="1"/>
</dbReference>
<feature type="region of interest" description="Disordered" evidence="6">
    <location>
        <begin position="167"/>
        <end position="186"/>
    </location>
</feature>
<dbReference type="PANTHER" id="PTHR46207">
    <property type="entry name" value="PROTEIN RCC2"/>
    <property type="match status" value="1"/>
</dbReference>
<dbReference type="InterPro" id="IPR013083">
    <property type="entry name" value="Znf_RING/FYVE/PHD"/>
</dbReference>
<feature type="compositionally biased region" description="Basic and acidic residues" evidence="6">
    <location>
        <begin position="167"/>
        <end position="178"/>
    </location>
</feature>
<feature type="region of interest" description="Disordered" evidence="6">
    <location>
        <begin position="329"/>
        <end position="353"/>
    </location>
</feature>
<dbReference type="SUPFAM" id="SSF50985">
    <property type="entry name" value="RCC1/BLIP-II"/>
    <property type="match status" value="1"/>
</dbReference>